<evidence type="ECO:0000256" key="1">
    <source>
        <dbReference type="SAM" id="MobiDB-lite"/>
    </source>
</evidence>
<evidence type="ECO:0000313" key="4">
    <source>
        <dbReference type="Proteomes" id="UP000546213"/>
    </source>
</evidence>
<organism evidence="3 4">
    <name type="scientific">Fusarium pseudocircinatum</name>
    <dbReference type="NCBI Taxonomy" id="56676"/>
    <lineage>
        <taxon>Eukaryota</taxon>
        <taxon>Fungi</taxon>
        <taxon>Dikarya</taxon>
        <taxon>Ascomycota</taxon>
        <taxon>Pezizomycotina</taxon>
        <taxon>Sordariomycetes</taxon>
        <taxon>Hypocreomycetidae</taxon>
        <taxon>Hypocreales</taxon>
        <taxon>Nectriaceae</taxon>
        <taxon>Fusarium</taxon>
        <taxon>Fusarium fujikuroi species complex</taxon>
    </lineage>
</organism>
<feature type="chain" id="PRO_5034302150" evidence="2">
    <location>
        <begin position="21"/>
        <end position="172"/>
    </location>
</feature>
<keyword evidence="4" id="KW-1185">Reference proteome</keyword>
<sequence length="172" mass="17817">MRVIHLRLVMDPLAIGSAVASPMTSLVTSLASTTEHRGATSSTVVESSTETFESSAETSASSADTSVSSVTVETSAASTTTDYTTETTTAEPTTTDATTTTVETTSSAANPTFTMFASGSNAVAGRSLETYNRDCTVAISDPATEDDNPSARPYSIDSQGWIVNDLGWFLCG</sequence>
<keyword evidence="2" id="KW-0732">Signal</keyword>
<comment type="caution">
    <text evidence="3">The sequence shown here is derived from an EMBL/GenBank/DDBJ whole genome shotgun (WGS) entry which is preliminary data.</text>
</comment>
<accession>A0A8H5V0L9</accession>
<evidence type="ECO:0000313" key="3">
    <source>
        <dbReference type="EMBL" id="KAF5604340.1"/>
    </source>
</evidence>
<reference evidence="3 4" key="1">
    <citation type="submission" date="2020-05" db="EMBL/GenBank/DDBJ databases">
        <title>Identification and distribution of gene clusters putatively required for synthesis of sphingolipid metabolism inhibitors in phylogenetically diverse species of the filamentous fungus Fusarium.</title>
        <authorList>
            <person name="Kim H.-S."/>
            <person name="Busman M."/>
            <person name="Brown D.W."/>
            <person name="Divon H."/>
            <person name="Uhlig S."/>
            <person name="Proctor R.H."/>
        </authorList>
    </citation>
    <scope>NUCLEOTIDE SEQUENCE [LARGE SCALE GENOMIC DNA]</scope>
    <source>
        <strain evidence="3 4">NRRL 36939</strain>
    </source>
</reference>
<feature type="signal peptide" evidence="2">
    <location>
        <begin position="1"/>
        <end position="20"/>
    </location>
</feature>
<dbReference type="AlphaFoldDB" id="A0A8H5V0L9"/>
<proteinExistence type="predicted"/>
<dbReference type="Proteomes" id="UP000546213">
    <property type="component" value="Unassembled WGS sequence"/>
</dbReference>
<evidence type="ECO:0000256" key="2">
    <source>
        <dbReference type="SAM" id="SignalP"/>
    </source>
</evidence>
<name>A0A8H5V0L9_9HYPO</name>
<protein>
    <submittedName>
        <fullName evidence="3">Uncharacterized protein</fullName>
    </submittedName>
</protein>
<feature type="region of interest" description="Disordered" evidence="1">
    <location>
        <begin position="33"/>
        <end position="106"/>
    </location>
</feature>
<gene>
    <name evidence="3" type="ORF">FPCIR_886</name>
</gene>
<dbReference type="EMBL" id="JAAOAS010000017">
    <property type="protein sequence ID" value="KAF5604340.1"/>
    <property type="molecule type" value="Genomic_DNA"/>
</dbReference>
<feature type="compositionally biased region" description="Low complexity" evidence="1">
    <location>
        <begin position="40"/>
        <end position="106"/>
    </location>
</feature>
<dbReference type="OrthoDB" id="5104949at2759"/>